<dbReference type="EMBL" id="JAGIQL010000022">
    <property type="protein sequence ID" value="MBP0457467.1"/>
    <property type="molecule type" value="Genomic_DNA"/>
</dbReference>
<dbReference type="SUPFAM" id="SSF47413">
    <property type="entry name" value="lambda repressor-like DNA-binding domains"/>
    <property type="match status" value="1"/>
</dbReference>
<dbReference type="Proteomes" id="UP000670475">
    <property type="component" value="Unassembled WGS sequence"/>
</dbReference>
<dbReference type="Gene3D" id="1.10.260.40">
    <property type="entry name" value="lambda repressor-like DNA-binding domains"/>
    <property type="match status" value="1"/>
</dbReference>
<reference evidence="3" key="1">
    <citation type="submission" date="2021-03" db="EMBL/GenBank/DDBJ databases">
        <title>Whole genome sequence of Streptomyces bomunensis MMS17-BM035.</title>
        <authorList>
            <person name="Lee J.H."/>
        </authorList>
    </citation>
    <scope>NUCLEOTIDE SEQUENCE</scope>
    <source>
        <strain evidence="3">MMS17-BM035</strain>
    </source>
</reference>
<dbReference type="SMART" id="SM00530">
    <property type="entry name" value="HTH_XRE"/>
    <property type="match status" value="1"/>
</dbReference>
<evidence type="ECO:0000256" key="1">
    <source>
        <dbReference type="SAM" id="MobiDB-lite"/>
    </source>
</evidence>
<sequence>MRSVRADPRNRSLSGETRAELGRRRRNDGAHPPSTRDNGVARELRTIGERTPVAVKRHALVRRRRALGYTQESLAEALGVERSTVRRWESAESSPLPFQRPRLARLFRISTETLEDLLTVAPTASSRAERVSRALRSPSAVDLVVAAEMRSEMGNLTGRYDTVPSAALIADAGQQLNQIALLADEAPAGRVQRELRSLQADAATLMGQLVWDASQRRDHESARAYYAQSLELARHLQDPATEGHALLRTCYIALYGANDHRQGLELALQAARTTRKTSHALSGLALLHAAEAYALLGEHSACERALLGAERHLERSDGTDAGHELFTPTHFGRLAGSCYLSLGNYDKAQQFLRDTATRMAGRRKSRAIVLGNLALTTIRQGDLDAALAVFNEAVDELQGTRGGGGMNLVFRAARELRPWRGENAVQEAQDRLMALMEAG</sequence>
<organism evidence="3 4">
    <name type="scientific">Streptomyces montanisoli</name>
    <dbReference type="NCBI Taxonomy" id="2798581"/>
    <lineage>
        <taxon>Bacteria</taxon>
        <taxon>Bacillati</taxon>
        <taxon>Actinomycetota</taxon>
        <taxon>Actinomycetes</taxon>
        <taxon>Kitasatosporales</taxon>
        <taxon>Streptomycetaceae</taxon>
        <taxon>Streptomyces</taxon>
    </lineage>
</organism>
<proteinExistence type="predicted"/>
<feature type="domain" description="HTH cro/C1-type" evidence="2">
    <location>
        <begin position="60"/>
        <end position="114"/>
    </location>
</feature>
<dbReference type="InterPro" id="IPR011990">
    <property type="entry name" value="TPR-like_helical_dom_sf"/>
</dbReference>
<protein>
    <submittedName>
        <fullName evidence="3">Helix-turn-helix transcriptional regulator</fullName>
    </submittedName>
</protein>
<dbReference type="Gene3D" id="1.25.40.10">
    <property type="entry name" value="Tetratricopeptide repeat domain"/>
    <property type="match status" value="2"/>
</dbReference>
<dbReference type="InterPro" id="IPR001387">
    <property type="entry name" value="Cro/C1-type_HTH"/>
</dbReference>
<feature type="compositionally biased region" description="Basic and acidic residues" evidence="1">
    <location>
        <begin position="1"/>
        <end position="10"/>
    </location>
</feature>
<dbReference type="SUPFAM" id="SSF81901">
    <property type="entry name" value="HCP-like"/>
    <property type="match status" value="1"/>
</dbReference>
<dbReference type="AlphaFoldDB" id="A0A940MD72"/>
<feature type="region of interest" description="Disordered" evidence="1">
    <location>
        <begin position="1"/>
        <end position="38"/>
    </location>
</feature>
<dbReference type="InterPro" id="IPR010982">
    <property type="entry name" value="Lambda_DNA-bd_dom_sf"/>
</dbReference>
<comment type="caution">
    <text evidence="3">The sequence shown here is derived from an EMBL/GenBank/DDBJ whole genome shotgun (WGS) entry which is preliminary data.</text>
</comment>
<dbReference type="GO" id="GO:0003677">
    <property type="term" value="F:DNA binding"/>
    <property type="evidence" value="ECO:0007669"/>
    <property type="project" value="InterPro"/>
</dbReference>
<evidence type="ECO:0000259" key="2">
    <source>
        <dbReference type="PROSITE" id="PS50943"/>
    </source>
</evidence>
<dbReference type="CDD" id="cd00093">
    <property type="entry name" value="HTH_XRE"/>
    <property type="match status" value="1"/>
</dbReference>
<evidence type="ECO:0000313" key="3">
    <source>
        <dbReference type="EMBL" id="MBP0457467.1"/>
    </source>
</evidence>
<evidence type="ECO:0000313" key="4">
    <source>
        <dbReference type="Proteomes" id="UP000670475"/>
    </source>
</evidence>
<dbReference type="PROSITE" id="PS50943">
    <property type="entry name" value="HTH_CROC1"/>
    <property type="match status" value="1"/>
</dbReference>
<name>A0A940MD72_9ACTN</name>
<accession>A0A940MD72</accession>
<dbReference type="Pfam" id="PF01381">
    <property type="entry name" value="HTH_3"/>
    <property type="match status" value="1"/>
</dbReference>
<keyword evidence="4" id="KW-1185">Reference proteome</keyword>
<gene>
    <name evidence="3" type="ORF">JFN87_08130</name>
</gene>
<dbReference type="Pfam" id="PF13424">
    <property type="entry name" value="TPR_12"/>
    <property type="match status" value="1"/>
</dbReference>